<dbReference type="OrthoDB" id="5876148at2759"/>
<dbReference type="CDD" id="cd18809">
    <property type="entry name" value="SF1_C_RecD"/>
    <property type="match status" value="1"/>
</dbReference>
<dbReference type="InterPro" id="IPR010285">
    <property type="entry name" value="DNA_helicase_pif1-like_DEAD"/>
</dbReference>
<keyword evidence="1" id="KW-0233">DNA recombination</keyword>
<dbReference type="STRING" id="135651.G0PDY7"/>
<organism evidence="4">
    <name type="scientific">Caenorhabditis brenneri</name>
    <name type="common">Nematode worm</name>
    <dbReference type="NCBI Taxonomy" id="135651"/>
    <lineage>
        <taxon>Eukaryota</taxon>
        <taxon>Metazoa</taxon>
        <taxon>Ecdysozoa</taxon>
        <taxon>Nematoda</taxon>
        <taxon>Chromadorea</taxon>
        <taxon>Rhabditida</taxon>
        <taxon>Rhabditina</taxon>
        <taxon>Rhabditomorpha</taxon>
        <taxon>Rhabditoidea</taxon>
        <taxon>Rhabditidae</taxon>
        <taxon>Peloderinae</taxon>
        <taxon>Caenorhabditis</taxon>
    </lineage>
</organism>
<keyword evidence="1" id="KW-0378">Hydrolase</keyword>
<dbReference type="InterPro" id="IPR051055">
    <property type="entry name" value="PIF1_helicase"/>
</dbReference>
<dbReference type="GO" id="GO:0000723">
    <property type="term" value="P:telomere maintenance"/>
    <property type="evidence" value="ECO:0007669"/>
    <property type="project" value="InterPro"/>
</dbReference>
<comment type="cofactor">
    <cofactor evidence="1">
        <name>Mg(2+)</name>
        <dbReference type="ChEBI" id="CHEBI:18420"/>
    </cofactor>
</comment>
<protein>
    <recommendedName>
        <fullName evidence="1">ATP-dependent DNA helicase</fullName>
        <ecNumber evidence="1">5.6.2.3</ecNumber>
    </recommendedName>
</protein>
<dbReference type="InterPro" id="IPR027417">
    <property type="entry name" value="P-loop_NTPase"/>
</dbReference>
<dbReference type="EMBL" id="GL380298">
    <property type="protein sequence ID" value="EGT52608.1"/>
    <property type="molecule type" value="Genomic_DNA"/>
</dbReference>
<dbReference type="Pfam" id="PF05970">
    <property type="entry name" value="PIF1"/>
    <property type="match status" value="1"/>
</dbReference>
<dbReference type="PANTHER" id="PTHR47642">
    <property type="entry name" value="ATP-DEPENDENT DNA HELICASE"/>
    <property type="match status" value="1"/>
</dbReference>
<dbReference type="GO" id="GO:0005524">
    <property type="term" value="F:ATP binding"/>
    <property type="evidence" value="ECO:0007669"/>
    <property type="project" value="UniProtKB-KW"/>
</dbReference>
<dbReference type="AlphaFoldDB" id="G0PDY7"/>
<comment type="catalytic activity">
    <reaction evidence="1">
        <text>ATP + H2O = ADP + phosphate + H(+)</text>
        <dbReference type="Rhea" id="RHEA:13065"/>
        <dbReference type="ChEBI" id="CHEBI:15377"/>
        <dbReference type="ChEBI" id="CHEBI:15378"/>
        <dbReference type="ChEBI" id="CHEBI:30616"/>
        <dbReference type="ChEBI" id="CHEBI:43474"/>
        <dbReference type="ChEBI" id="CHEBI:456216"/>
        <dbReference type="EC" id="5.6.2.3"/>
    </reaction>
</comment>
<dbReference type="Gene3D" id="3.40.50.300">
    <property type="entry name" value="P-loop containing nucleotide triphosphate hydrolases"/>
    <property type="match status" value="1"/>
</dbReference>
<comment type="similarity">
    <text evidence="1">Belongs to the helicase family.</text>
</comment>
<evidence type="ECO:0000256" key="1">
    <source>
        <dbReference type="RuleBase" id="RU363044"/>
    </source>
</evidence>
<dbReference type="GO" id="GO:0043139">
    <property type="term" value="F:5'-3' DNA helicase activity"/>
    <property type="evidence" value="ECO:0007669"/>
    <property type="project" value="UniProtKB-EC"/>
</dbReference>
<evidence type="ECO:0000259" key="2">
    <source>
        <dbReference type="Pfam" id="PF05970"/>
    </source>
</evidence>
<sequence length="479" mass="53885">MDEEMEPMEDMLRVVQIDGKDVVLNCEQAQIFDFVMAKVDDLATNPCYLFVSGPAGTGKTLLLKAFRNQINKLLGENSCLVTAPTDIAAEKHNAKTIDSVFLLRRNNGFEKLPPKEKKTLKKSLNSYKVILIDVINYVTSTTLAQIDFRLQDVLGKKKPFGGLSVIVMGDLLQMQPNEEPAIYQNVGEQKQRTNLWRLFEILELRDNERLNQDNHWDHSNVLEKIRSSDNVGFVHRELLKTCDLKQNSDFGVTEAITELQKLRDAHPGKVFVILVPHEEMSMEVHQNMVTRNGPVKVCVPQVPPKQNEDHDSEDSIEEDDLEIGIGCQVMLTCDLPDFNLVAGTFGLVKGFEEDTISVQFASGTYNIERLGEFSKQFPIRLADSLTIENSQGIEVDGVILVAKNCWDSSDFSVLSPGHIYTALSRAKGLELCRVTPFNAFGWKLSKSAKEEVVRMQEDNTDSGTEAVEITHVYLSEKME</sequence>
<dbReference type="GO" id="GO:0006281">
    <property type="term" value="P:DNA repair"/>
    <property type="evidence" value="ECO:0007669"/>
    <property type="project" value="UniProtKB-KW"/>
</dbReference>
<accession>G0PDY7</accession>
<dbReference type="HOGENOM" id="CLU_001613_9_0_1"/>
<keyword evidence="1" id="KW-0347">Helicase</keyword>
<gene>
    <name evidence="3" type="ORF">CAEBREN_30740</name>
</gene>
<dbReference type="EC" id="5.6.2.3" evidence="1"/>
<keyword evidence="1" id="KW-0234">DNA repair</keyword>
<proteinExistence type="inferred from homology"/>
<keyword evidence="1" id="KW-0547">Nucleotide-binding</keyword>
<dbReference type="InParanoid" id="G0PDY7"/>
<dbReference type="SUPFAM" id="SSF52540">
    <property type="entry name" value="P-loop containing nucleoside triphosphate hydrolases"/>
    <property type="match status" value="2"/>
</dbReference>
<reference evidence="4" key="1">
    <citation type="submission" date="2011-07" db="EMBL/GenBank/DDBJ databases">
        <authorList>
            <consortium name="Caenorhabditis brenneri Sequencing and Analysis Consortium"/>
            <person name="Wilson R.K."/>
        </authorList>
    </citation>
    <scope>NUCLEOTIDE SEQUENCE [LARGE SCALE GENOMIC DNA]</scope>
    <source>
        <strain evidence="4">PB2801</strain>
    </source>
</reference>
<keyword evidence="4" id="KW-1185">Reference proteome</keyword>
<dbReference type="Proteomes" id="UP000008068">
    <property type="component" value="Unassembled WGS sequence"/>
</dbReference>
<dbReference type="GO" id="GO:0006310">
    <property type="term" value="P:DNA recombination"/>
    <property type="evidence" value="ECO:0007669"/>
    <property type="project" value="UniProtKB-KW"/>
</dbReference>
<keyword evidence="1" id="KW-0227">DNA damage</keyword>
<keyword evidence="1" id="KW-0067">ATP-binding</keyword>
<dbReference type="PANTHER" id="PTHR47642:SF5">
    <property type="entry name" value="ATP-DEPENDENT DNA HELICASE"/>
    <property type="match status" value="1"/>
</dbReference>
<evidence type="ECO:0000313" key="3">
    <source>
        <dbReference type="EMBL" id="EGT52608.1"/>
    </source>
</evidence>
<name>G0PDY7_CAEBE</name>
<dbReference type="GO" id="GO:0016887">
    <property type="term" value="F:ATP hydrolysis activity"/>
    <property type="evidence" value="ECO:0007669"/>
    <property type="project" value="RHEA"/>
</dbReference>
<evidence type="ECO:0000313" key="4">
    <source>
        <dbReference type="Proteomes" id="UP000008068"/>
    </source>
</evidence>
<feature type="domain" description="DNA helicase Pif1-like DEAD-box helicase" evidence="2">
    <location>
        <begin position="24"/>
        <end position="215"/>
    </location>
</feature>
<dbReference type="eggNOG" id="KOG0987">
    <property type="taxonomic scope" value="Eukaryota"/>
</dbReference>